<dbReference type="STRING" id="1458275.AZ34_14680"/>
<organism evidence="1 2">
    <name type="scientific">Hylemonella gracilis str. Niagara R</name>
    <dbReference type="NCBI Taxonomy" id="1458275"/>
    <lineage>
        <taxon>Bacteria</taxon>
        <taxon>Pseudomonadati</taxon>
        <taxon>Pseudomonadota</taxon>
        <taxon>Betaproteobacteria</taxon>
        <taxon>Burkholderiales</taxon>
        <taxon>Comamonadaceae</taxon>
        <taxon>Hylemonella</taxon>
    </lineage>
</organism>
<proteinExistence type="predicted"/>
<dbReference type="AlphaFoldDB" id="A0A016XLI1"/>
<comment type="caution">
    <text evidence="1">The sequence shown here is derived from an EMBL/GenBank/DDBJ whole genome shotgun (WGS) entry which is preliminary data.</text>
</comment>
<name>A0A016XLI1_9BURK</name>
<accession>A0A016XLI1</accession>
<reference evidence="1 2" key="1">
    <citation type="submission" date="2014-02" db="EMBL/GenBank/DDBJ databases">
        <title>Draft Genome of Hylemonella gracilis isolated from the Niagara River.</title>
        <authorList>
            <person name="Pawlowski D.R."/>
            <person name="Koudelka G.B."/>
        </authorList>
    </citation>
    <scope>NUCLEOTIDE SEQUENCE [LARGE SCALE GENOMIC DNA]</scope>
    <source>
        <strain evidence="1 2">Niagara R</strain>
    </source>
</reference>
<sequence>MEDMVVEMTTPVLCIKHCDQESQAAGSAHAPDFQLALALLPLAQPFALMETIWAPQRSEPLLHPLAAPPPLWRTGRLRI</sequence>
<evidence type="ECO:0000313" key="1">
    <source>
        <dbReference type="EMBL" id="EYC52954.1"/>
    </source>
</evidence>
<protein>
    <submittedName>
        <fullName evidence="1">Uncharacterized protein</fullName>
    </submittedName>
</protein>
<evidence type="ECO:0000313" key="2">
    <source>
        <dbReference type="Proteomes" id="UP000023268"/>
    </source>
</evidence>
<gene>
    <name evidence="1" type="ORF">AZ34_14680</name>
</gene>
<dbReference type="Proteomes" id="UP000023268">
    <property type="component" value="Unassembled WGS sequence"/>
</dbReference>
<dbReference type="EMBL" id="JEMG01000001">
    <property type="protein sequence ID" value="EYC52954.1"/>
    <property type="molecule type" value="Genomic_DNA"/>
</dbReference>